<keyword evidence="2" id="KW-0812">Transmembrane</keyword>
<dbReference type="OrthoDB" id="10002297at2"/>
<evidence type="ECO:0000313" key="3">
    <source>
        <dbReference type="EMBL" id="AAT75845.1"/>
    </source>
</evidence>
<dbReference type="STRING" id="265311.Mfl487"/>
<dbReference type="Proteomes" id="UP000006647">
    <property type="component" value="Chromosome"/>
</dbReference>
<evidence type="ECO:0000256" key="2">
    <source>
        <dbReference type="SAM" id="Phobius"/>
    </source>
</evidence>
<dbReference type="EMBL" id="AE017263">
    <property type="protein sequence ID" value="AAT75845.1"/>
    <property type="molecule type" value="Genomic_DNA"/>
</dbReference>
<name>Q6F0X8_MESFL</name>
<dbReference type="GeneID" id="2897820"/>
<keyword evidence="1" id="KW-0175">Coiled coil</keyword>
<feature type="transmembrane region" description="Helical" evidence="2">
    <location>
        <begin position="31"/>
        <end position="51"/>
    </location>
</feature>
<sequence>MSIFIIIFVIILAVGLTYYGAELCFNGNPWGFLVGFLGSALLGIVLCFIMYEKYKKNNDNVQKSEIVKHKLPDSKNNNIDNIFLQNALSELEKLNSKLSFQNSKLRLREELKNNKKSGVIKENLSTLNKEIINLKKEIEITKVEIITCKNKINFLKGEN</sequence>
<dbReference type="AlphaFoldDB" id="Q6F0X8"/>
<feature type="coiled-coil region" evidence="1">
    <location>
        <begin position="84"/>
        <end position="144"/>
    </location>
</feature>
<accession>Q6F0X8</accession>
<dbReference type="HOGENOM" id="CLU_1658736_0_0_14"/>
<protein>
    <submittedName>
        <fullName evidence="3">Uncharacterized protein</fullName>
    </submittedName>
</protein>
<keyword evidence="2" id="KW-0472">Membrane</keyword>
<organism evidence="3 4">
    <name type="scientific">Mesoplasma florum (strain ATCC 33453 / NBRC 100688 / NCTC 11704 / L1)</name>
    <name type="common">Acholeplasma florum</name>
    <dbReference type="NCBI Taxonomy" id="265311"/>
    <lineage>
        <taxon>Bacteria</taxon>
        <taxon>Bacillati</taxon>
        <taxon>Mycoplasmatota</taxon>
        <taxon>Mollicutes</taxon>
        <taxon>Entomoplasmatales</taxon>
        <taxon>Entomoplasmataceae</taxon>
        <taxon>Mesoplasma</taxon>
    </lineage>
</organism>
<keyword evidence="4" id="KW-1185">Reference proteome</keyword>
<dbReference type="KEGG" id="mfl:Mfl487"/>
<evidence type="ECO:0000313" key="4">
    <source>
        <dbReference type="Proteomes" id="UP000006647"/>
    </source>
</evidence>
<dbReference type="EnsemblBacteria" id="AAT75845">
    <property type="protein sequence ID" value="AAT75845"/>
    <property type="gene ID" value="Mfl487"/>
</dbReference>
<keyword evidence="2" id="KW-1133">Transmembrane helix</keyword>
<dbReference type="RefSeq" id="WP_011183385.1">
    <property type="nucleotide sequence ID" value="NC_006055.1"/>
</dbReference>
<reference evidence="3 4" key="1">
    <citation type="submission" date="2004-06" db="EMBL/GenBank/DDBJ databases">
        <authorList>
            <person name="Birren B.W."/>
            <person name="Stange-Thomann N."/>
            <person name="Hafez N."/>
            <person name="DeCaprio D."/>
            <person name="Fisher S."/>
            <person name="Butler J."/>
            <person name="Elkins T."/>
            <person name="Kodira C.D."/>
            <person name="Major J."/>
            <person name="Wang S."/>
            <person name="Nicol R."/>
            <person name="Nusbaum C."/>
        </authorList>
    </citation>
    <scope>NUCLEOTIDE SEQUENCE [LARGE SCALE GENOMIC DNA]</scope>
    <source>
        <strain evidence="4">ATCC 33453 / NBRC 100688 / NCTC 11704 / L1</strain>
    </source>
</reference>
<dbReference type="PATRIC" id="fig|265311.5.peg.493"/>
<proteinExistence type="predicted"/>
<evidence type="ECO:0000256" key="1">
    <source>
        <dbReference type="SAM" id="Coils"/>
    </source>
</evidence>
<dbReference type="PaxDb" id="265311-Mfl487"/>
<gene>
    <name evidence="3" type="ordered locus">Mfl487</name>
</gene>